<accession>A0ABU1QJU6</accession>
<keyword evidence="3" id="KW-1185">Reference proteome</keyword>
<reference evidence="2 3" key="1">
    <citation type="submission" date="2023-07" db="EMBL/GenBank/DDBJ databases">
        <title>Sorghum-associated microbial communities from plants grown in Nebraska, USA.</title>
        <authorList>
            <person name="Schachtman D."/>
        </authorList>
    </citation>
    <scope>NUCLEOTIDE SEQUENCE [LARGE SCALE GENOMIC DNA]</scope>
    <source>
        <strain evidence="2 3">BE143</strain>
    </source>
</reference>
<feature type="transmembrane region" description="Helical" evidence="1">
    <location>
        <begin position="184"/>
        <end position="202"/>
    </location>
</feature>
<feature type="transmembrane region" description="Helical" evidence="1">
    <location>
        <begin position="159"/>
        <end position="178"/>
    </location>
</feature>
<name>A0ABU1QJU6_9BACL</name>
<keyword evidence="1" id="KW-0812">Transmembrane</keyword>
<feature type="transmembrane region" description="Helical" evidence="1">
    <location>
        <begin position="32"/>
        <end position="53"/>
    </location>
</feature>
<keyword evidence="1" id="KW-0472">Membrane</keyword>
<proteinExistence type="predicted"/>
<evidence type="ECO:0000256" key="1">
    <source>
        <dbReference type="SAM" id="Phobius"/>
    </source>
</evidence>
<sequence>METAKYIIFSMLDGMAIFIFGFGMYSIKLRDYWVQFIVSSLCISVGTLLYVEYDLPTRVAPIANLLLLIIFLVILFKLSPLSSLRISGISFLVQMILQTLTALILASTLNIDFFETTKEYGILIQFLGDTVMVIISLILRKRSIFFTTLPYQYTLKFKINTSNIILFIVSLLGIALMTKPTFNNMTSSVVFWIAIFVLLILIERRKEIKNEYD</sequence>
<dbReference type="RefSeq" id="WP_310168693.1">
    <property type="nucleotide sequence ID" value="NZ_JAVDUG010000004.1"/>
</dbReference>
<evidence type="ECO:0000313" key="2">
    <source>
        <dbReference type="EMBL" id="MDR6779434.1"/>
    </source>
</evidence>
<organism evidence="2 3">
    <name type="scientific">Paenibacillus peoriae</name>
    <dbReference type="NCBI Taxonomy" id="59893"/>
    <lineage>
        <taxon>Bacteria</taxon>
        <taxon>Bacillati</taxon>
        <taxon>Bacillota</taxon>
        <taxon>Bacilli</taxon>
        <taxon>Bacillales</taxon>
        <taxon>Paenibacillaceae</taxon>
        <taxon>Paenibacillus</taxon>
    </lineage>
</organism>
<protein>
    <submittedName>
        <fullName evidence="2">Uncharacterized protein</fullName>
    </submittedName>
</protein>
<feature type="transmembrane region" description="Helical" evidence="1">
    <location>
        <begin position="59"/>
        <end position="76"/>
    </location>
</feature>
<dbReference type="EMBL" id="JAVDUG010000004">
    <property type="protein sequence ID" value="MDR6779434.1"/>
    <property type="molecule type" value="Genomic_DNA"/>
</dbReference>
<gene>
    <name evidence="2" type="ORF">J2W98_003714</name>
</gene>
<comment type="caution">
    <text evidence="2">The sequence shown here is derived from an EMBL/GenBank/DDBJ whole genome shotgun (WGS) entry which is preliminary data.</text>
</comment>
<evidence type="ECO:0000313" key="3">
    <source>
        <dbReference type="Proteomes" id="UP001266807"/>
    </source>
</evidence>
<keyword evidence="1" id="KW-1133">Transmembrane helix</keyword>
<dbReference type="Proteomes" id="UP001266807">
    <property type="component" value="Unassembled WGS sequence"/>
</dbReference>
<feature type="transmembrane region" description="Helical" evidence="1">
    <location>
        <begin position="120"/>
        <end position="139"/>
    </location>
</feature>
<feature type="transmembrane region" description="Helical" evidence="1">
    <location>
        <begin position="88"/>
        <end position="108"/>
    </location>
</feature>
<feature type="transmembrane region" description="Helical" evidence="1">
    <location>
        <begin position="6"/>
        <end position="25"/>
    </location>
</feature>